<feature type="region of interest" description="Disordered" evidence="10">
    <location>
        <begin position="1"/>
        <end position="53"/>
    </location>
</feature>
<reference evidence="12 13" key="1">
    <citation type="journal article" date="2020" name="ISME J.">
        <title>Uncovering the hidden diversity of litter-decomposition mechanisms in mushroom-forming fungi.</title>
        <authorList>
            <person name="Floudas D."/>
            <person name="Bentzer J."/>
            <person name="Ahren D."/>
            <person name="Johansson T."/>
            <person name="Persson P."/>
            <person name="Tunlid A."/>
        </authorList>
    </citation>
    <scope>NUCLEOTIDE SEQUENCE [LARGE SCALE GENOMIC DNA]</scope>
    <source>
        <strain evidence="12 13">CBS 661.87</strain>
    </source>
</reference>
<keyword evidence="3 7" id="KW-0808">Transferase</keyword>
<dbReference type="Gene3D" id="3.90.120.10">
    <property type="entry name" value="DNA Methylase, subunit A, domain 2"/>
    <property type="match status" value="2"/>
</dbReference>
<dbReference type="InterPro" id="IPR029063">
    <property type="entry name" value="SAM-dependent_MTases_sf"/>
</dbReference>
<feature type="compositionally biased region" description="Polar residues" evidence="10">
    <location>
        <begin position="1282"/>
        <end position="1296"/>
    </location>
</feature>
<evidence type="ECO:0000256" key="4">
    <source>
        <dbReference type="ARBA" id="ARBA00022691"/>
    </source>
</evidence>
<accession>A0A8H5HCN2</accession>
<evidence type="ECO:0000256" key="9">
    <source>
        <dbReference type="RuleBase" id="RU000417"/>
    </source>
</evidence>
<dbReference type="PRINTS" id="PR00105">
    <property type="entry name" value="C5METTRFRASE"/>
</dbReference>
<dbReference type="GO" id="GO:0003677">
    <property type="term" value="F:DNA binding"/>
    <property type="evidence" value="ECO:0007669"/>
    <property type="project" value="UniProtKB-KW"/>
</dbReference>
<gene>
    <name evidence="12" type="ORF">D9615_004125</name>
</gene>
<comment type="catalytic activity">
    <reaction evidence="9">
        <text>a 2'-deoxycytidine in DNA + S-adenosyl-L-methionine = a 5-methyl-2'-deoxycytidine in DNA + S-adenosyl-L-homocysteine + H(+)</text>
        <dbReference type="Rhea" id="RHEA:13681"/>
        <dbReference type="Rhea" id="RHEA-COMP:11369"/>
        <dbReference type="Rhea" id="RHEA-COMP:11370"/>
        <dbReference type="ChEBI" id="CHEBI:15378"/>
        <dbReference type="ChEBI" id="CHEBI:57856"/>
        <dbReference type="ChEBI" id="CHEBI:59789"/>
        <dbReference type="ChEBI" id="CHEBI:85452"/>
        <dbReference type="ChEBI" id="CHEBI:85454"/>
        <dbReference type="EC" id="2.1.1.37"/>
    </reaction>
</comment>
<proteinExistence type="inferred from homology"/>
<dbReference type="GO" id="GO:0005634">
    <property type="term" value="C:nucleus"/>
    <property type="evidence" value="ECO:0007669"/>
    <property type="project" value="UniProtKB-SubCell"/>
</dbReference>
<feature type="active site" evidence="7">
    <location>
        <position position="678"/>
    </location>
</feature>
<keyword evidence="13" id="KW-1185">Reference proteome</keyword>
<dbReference type="PROSITE" id="PS51679">
    <property type="entry name" value="SAM_MT_C5"/>
    <property type="match status" value="1"/>
</dbReference>
<keyword evidence="2 7" id="KW-0489">Methyltransferase</keyword>
<dbReference type="SMART" id="SM00439">
    <property type="entry name" value="BAH"/>
    <property type="match status" value="1"/>
</dbReference>
<comment type="subcellular location">
    <subcellularLocation>
        <location evidence="1">Nucleus</location>
    </subcellularLocation>
</comment>
<dbReference type="Pfam" id="PF01426">
    <property type="entry name" value="BAH"/>
    <property type="match status" value="1"/>
</dbReference>
<dbReference type="InterPro" id="IPR018117">
    <property type="entry name" value="C5_DNA_meth_AS"/>
</dbReference>
<organism evidence="12 13">
    <name type="scientific">Tricholomella constricta</name>
    <dbReference type="NCBI Taxonomy" id="117010"/>
    <lineage>
        <taxon>Eukaryota</taxon>
        <taxon>Fungi</taxon>
        <taxon>Dikarya</taxon>
        <taxon>Basidiomycota</taxon>
        <taxon>Agaricomycotina</taxon>
        <taxon>Agaricomycetes</taxon>
        <taxon>Agaricomycetidae</taxon>
        <taxon>Agaricales</taxon>
        <taxon>Tricholomatineae</taxon>
        <taxon>Lyophyllaceae</taxon>
        <taxon>Tricholomella</taxon>
    </lineage>
</organism>
<evidence type="ECO:0000313" key="13">
    <source>
        <dbReference type="Proteomes" id="UP000565441"/>
    </source>
</evidence>
<dbReference type="InterPro" id="IPR000261">
    <property type="entry name" value="EH_dom"/>
</dbReference>
<dbReference type="PROSITE" id="PS00094">
    <property type="entry name" value="C5_MTASE_1"/>
    <property type="match status" value="1"/>
</dbReference>
<dbReference type="Gene3D" id="1.10.238.10">
    <property type="entry name" value="EF-hand"/>
    <property type="match status" value="1"/>
</dbReference>
<dbReference type="NCBIfam" id="TIGR00675">
    <property type="entry name" value="dcm"/>
    <property type="match status" value="1"/>
</dbReference>
<dbReference type="GO" id="GO:0044027">
    <property type="term" value="P:negative regulation of gene expression via chromosomal CpG island methylation"/>
    <property type="evidence" value="ECO:0007669"/>
    <property type="project" value="TreeGrafter"/>
</dbReference>
<dbReference type="GO" id="GO:0003886">
    <property type="term" value="F:DNA (cytosine-5-)-methyltransferase activity"/>
    <property type="evidence" value="ECO:0007669"/>
    <property type="project" value="UniProtKB-EC"/>
</dbReference>
<dbReference type="SUPFAM" id="SSF47473">
    <property type="entry name" value="EF-hand"/>
    <property type="match status" value="1"/>
</dbReference>
<dbReference type="PANTHER" id="PTHR10629:SF52">
    <property type="entry name" value="DNA (CYTOSINE-5)-METHYLTRANSFERASE 1"/>
    <property type="match status" value="1"/>
</dbReference>
<comment type="similarity">
    <text evidence="7 8">Belongs to the class I-like SAM-binding methyltransferase superfamily. C5-methyltransferase family.</text>
</comment>
<feature type="compositionally biased region" description="Basic and acidic residues" evidence="10">
    <location>
        <begin position="1301"/>
        <end position="1311"/>
    </location>
</feature>
<feature type="compositionally biased region" description="Low complexity" evidence="10">
    <location>
        <begin position="1361"/>
        <end position="1377"/>
    </location>
</feature>
<keyword evidence="5" id="KW-0238">DNA-binding</keyword>
<dbReference type="Gene3D" id="3.40.50.150">
    <property type="entry name" value="Vaccinia Virus protein VP39"/>
    <property type="match status" value="1"/>
</dbReference>
<feature type="region of interest" description="Disordered" evidence="10">
    <location>
        <begin position="1349"/>
        <end position="1466"/>
    </location>
</feature>
<dbReference type="Proteomes" id="UP000565441">
    <property type="component" value="Unassembled WGS sequence"/>
</dbReference>
<feature type="region of interest" description="Disordered" evidence="10">
    <location>
        <begin position="1086"/>
        <end position="1132"/>
    </location>
</feature>
<dbReference type="GO" id="GO:0003682">
    <property type="term" value="F:chromatin binding"/>
    <property type="evidence" value="ECO:0007669"/>
    <property type="project" value="InterPro"/>
</dbReference>
<feature type="compositionally biased region" description="Low complexity" evidence="10">
    <location>
        <begin position="23"/>
        <end position="32"/>
    </location>
</feature>
<dbReference type="GO" id="GO:0032259">
    <property type="term" value="P:methylation"/>
    <property type="evidence" value="ECO:0007669"/>
    <property type="project" value="UniProtKB-KW"/>
</dbReference>
<evidence type="ECO:0000256" key="6">
    <source>
        <dbReference type="ARBA" id="ARBA00023242"/>
    </source>
</evidence>
<dbReference type="InterPro" id="IPR050390">
    <property type="entry name" value="C5-Methyltransferase"/>
</dbReference>
<feature type="compositionally biased region" description="Low complexity" evidence="10">
    <location>
        <begin position="1429"/>
        <end position="1443"/>
    </location>
</feature>
<dbReference type="SUPFAM" id="SSF53335">
    <property type="entry name" value="S-adenosyl-L-methionine-dependent methyltransferases"/>
    <property type="match status" value="1"/>
</dbReference>
<feature type="region of interest" description="Disordered" evidence="10">
    <location>
        <begin position="1148"/>
        <end position="1333"/>
    </location>
</feature>
<feature type="compositionally biased region" description="Low complexity" evidence="10">
    <location>
        <begin position="1262"/>
        <end position="1281"/>
    </location>
</feature>
<name>A0A8H5HCN2_9AGAR</name>
<dbReference type="EC" id="2.1.1.37" evidence="9"/>
<dbReference type="EMBL" id="JAACJP010000012">
    <property type="protein sequence ID" value="KAF5380878.1"/>
    <property type="molecule type" value="Genomic_DNA"/>
</dbReference>
<evidence type="ECO:0000313" key="12">
    <source>
        <dbReference type="EMBL" id="KAF5380878.1"/>
    </source>
</evidence>
<dbReference type="InterPro" id="IPR043151">
    <property type="entry name" value="BAH_sf"/>
</dbReference>
<dbReference type="Pfam" id="PF12763">
    <property type="entry name" value="EH"/>
    <property type="match status" value="1"/>
</dbReference>
<dbReference type="Gene3D" id="2.30.30.490">
    <property type="match status" value="2"/>
</dbReference>
<feature type="compositionally biased region" description="Polar residues" evidence="10">
    <location>
        <begin position="1229"/>
        <end position="1244"/>
    </location>
</feature>
<dbReference type="InterPro" id="IPR011992">
    <property type="entry name" value="EF-hand-dom_pair"/>
</dbReference>
<dbReference type="Pfam" id="PF00145">
    <property type="entry name" value="DNA_methylase"/>
    <property type="match status" value="1"/>
</dbReference>
<feature type="domain" description="BAH" evidence="11">
    <location>
        <begin position="246"/>
        <end position="386"/>
    </location>
</feature>
<evidence type="ECO:0000256" key="5">
    <source>
        <dbReference type="ARBA" id="ARBA00023125"/>
    </source>
</evidence>
<evidence type="ECO:0000256" key="2">
    <source>
        <dbReference type="ARBA" id="ARBA00022603"/>
    </source>
</evidence>
<dbReference type="InterPro" id="IPR001525">
    <property type="entry name" value="C5_MeTfrase"/>
</dbReference>
<dbReference type="PROSITE" id="PS51038">
    <property type="entry name" value="BAH"/>
    <property type="match status" value="1"/>
</dbReference>
<evidence type="ECO:0000256" key="7">
    <source>
        <dbReference type="PROSITE-ProRule" id="PRU01016"/>
    </source>
</evidence>
<evidence type="ECO:0000256" key="3">
    <source>
        <dbReference type="ARBA" id="ARBA00022679"/>
    </source>
</evidence>
<evidence type="ECO:0000256" key="8">
    <source>
        <dbReference type="RuleBase" id="RU000416"/>
    </source>
</evidence>
<feature type="compositionally biased region" description="Polar residues" evidence="10">
    <location>
        <begin position="1086"/>
        <end position="1095"/>
    </location>
</feature>
<evidence type="ECO:0000256" key="1">
    <source>
        <dbReference type="ARBA" id="ARBA00004123"/>
    </source>
</evidence>
<comment type="caution">
    <text evidence="12">The sequence shown here is derived from an EMBL/GenBank/DDBJ whole genome shotgun (WGS) entry which is preliminary data.</text>
</comment>
<keyword evidence="4 7" id="KW-0949">S-adenosyl-L-methionine</keyword>
<feature type="compositionally biased region" description="Polar residues" evidence="10">
    <location>
        <begin position="1324"/>
        <end position="1333"/>
    </location>
</feature>
<keyword evidence="6" id="KW-0539">Nucleus</keyword>
<protein>
    <recommendedName>
        <fullName evidence="9">Cytosine-specific methyltransferase</fullName>
        <ecNumber evidence="9">2.1.1.37</ecNumber>
    </recommendedName>
</protein>
<sequence>MKRRLVPVVEIATRPLKSRARQPSPSTAAEPAPSSPRKRRKGDGDDGTMKQVLSGIPISPTVSDYEDATMDCSTNGLLASPTVSDFSAQGTSVTGVTLSPSEEDEEVTPYRTCLPRHRLPDSLPTPLASGSSVTLEAMPTSFEEINDSYDDNYTKSKAISRRKVADKEQEVLRHRNMTVVTPIVSRIARHLFKGSLEVAGTSAFDDADVAAEIDNVQAHHNDPASMKWGSNDLEGQSYASVIMDGVEYCVGDDVMVNPGDDEDTRRAQNAKADASQSPNSYANRLWFCRICYFFETIVDGQFVKMFHGQWFVHGSKTILQETAHSKSLFLLYKCEDNPIASIFKKCKVTMMGSEDLESIDDGQPDANDFHCSLAYNEKDAEFLDIPGEDELAQVLEFSPPSKPCLSCGMQRRQDDLADYMSIFNGFSHFGIDYHLYDFIYIRPKATAGLLDVAQIVKISSSLQVTVQYFGRYNKLNEKEKNFLRSDERHLYLRTKKYILDDLDRIEGVCFIRHLTDSAEIDRWVKHDDHFYVNQQGGDGENGPGLWEMKDNVLHNCGICYKKRVEKLRQEQKLLEINGPITCLELFSGAGGLGTGLDISGFVKTKYAVEFSPSAAATYQVNHPEATVYCQDSSLLLKHAIETDAGNDPKPLKSNNGKTYLPHMPKKTEIDMISGGPPCQSFSRANHNPKANDIRSTLPVNMLSYVEHYDPRYFLLENVAGFINYRLMSTHSKTKRSLQGGIEAGMVKFVMRSLIALGYQVRCKLLQAGQYGAPQGRRRVIFWGAKRGNPIPGFPIPVYAFPRKMNRSTLPTGYLHPVSRSLDPEVNHQCAPLPAITVDDAIGDLPPFEWINPHEIIPMKDFNKRENKRRREDGIQQFRAVQRDREAPFLTGFPKGVEYATAPTNRYQMWLRSEMGDKKVEGQYTRTFSARLVEATTTVPLKPWADHRDLPLVLQPNHAKPGAKQADKSFYGRMDGASQFKCAMTKLAPNVKQSWVLHPSQKRIVSVRECARTQGFPDHYIFMSADDAPQKLVENEMRSQFHWRCTSESRSVQRYRLSTPSSATSTGSYTMPSTAIQSRISAFESIANSSKSSQLRKPQPNGRVFETPLSPPFAARQPTPASPSPSPPNLGRKTSLIDLKDWIVDDGPSSPHTNGFKHYGSGIGNGEDNGRTPTHQGFESKKKLIAPLINLESPPRPKYKVSPTLAAKAPPLPPRKPSYASLKSVASMPSAGSSNGPHRSDSLTVDHTYPPFNLDPLSRSRNSSGHAPASSISSFHSVSLSSDTDPSTPGSASSNFIATFPIDREREQRYGSEADSVSLDESYEEVSTPSISSPATERIITLDWEKAMAKRKPVPPKLPQRPSLTSISSSSSIKAALKSPPPKRQSSSSSTCGSPGFRASVSSVSSSSTVANGAIGRCAPPPPPSRNSDRSSIQSLSSSYSHSSQGHNGYTRPLSNLHLKTKRPTPVPAAARVRYESVFNTNVIQQRNAEKEKAKERPALLSPTEARGTRRAAGWRGLSVDLITGGDDVAATPSTHDDGEVHVVDNLDKLEGYLIKTIWRRSRLDRRRLADIWNECDPSGTGSLTRDAFVKGMWRIDEELRRVQTQALKSTSATSLGSLRGRGALFKPPILKPKPILR</sequence>
<evidence type="ECO:0000256" key="10">
    <source>
        <dbReference type="SAM" id="MobiDB-lite"/>
    </source>
</evidence>
<dbReference type="OrthoDB" id="5376140at2759"/>
<dbReference type="PANTHER" id="PTHR10629">
    <property type="entry name" value="CYTOSINE-SPECIFIC METHYLTRANSFERASE"/>
    <property type="match status" value="1"/>
</dbReference>
<dbReference type="InterPro" id="IPR001025">
    <property type="entry name" value="BAH_dom"/>
</dbReference>
<evidence type="ECO:0000259" key="11">
    <source>
        <dbReference type="PROSITE" id="PS51038"/>
    </source>
</evidence>